<evidence type="ECO:0000313" key="1">
    <source>
        <dbReference type="EMBL" id="RTE54329.1"/>
    </source>
</evidence>
<accession>A0A3S0CPN1</accession>
<sequence length="207" mass="23882">MNKKSIIKIKGGKVGMIGYGMLTSLESIQDILNSPYHGAIYQVHLEGFQRAWNFACPNNDPILQDDYLEYESFFIKNNQHIPFEKTIFLNIIENKAVQLNCSLFFVSPQELAVFDDFELGYKRIDVTHQISEYQFENGKVYAYKALPTYELNALADIDKCIIDQNYLDLVHSSYDALGIESRKEFDHTTVPPNPKLVAPVVHRKIRR</sequence>
<gene>
    <name evidence="1" type="ORF">EHW67_03950</name>
</gene>
<dbReference type="AlphaFoldDB" id="A0A3S0CPN1"/>
<evidence type="ECO:0000313" key="2">
    <source>
        <dbReference type="Proteomes" id="UP000267585"/>
    </source>
</evidence>
<organism evidence="1 2">
    <name type="scientific">Arenibacter aquaticus</name>
    <dbReference type="NCBI Taxonomy" id="2489054"/>
    <lineage>
        <taxon>Bacteria</taxon>
        <taxon>Pseudomonadati</taxon>
        <taxon>Bacteroidota</taxon>
        <taxon>Flavobacteriia</taxon>
        <taxon>Flavobacteriales</taxon>
        <taxon>Flavobacteriaceae</taxon>
        <taxon>Arenibacter</taxon>
    </lineage>
</organism>
<keyword evidence="2" id="KW-1185">Reference proteome</keyword>
<dbReference type="Proteomes" id="UP000267585">
    <property type="component" value="Unassembled WGS sequence"/>
</dbReference>
<dbReference type="EMBL" id="RQPJ01000002">
    <property type="protein sequence ID" value="RTE54329.1"/>
    <property type="molecule type" value="Genomic_DNA"/>
</dbReference>
<proteinExistence type="predicted"/>
<comment type="caution">
    <text evidence="1">The sequence shown here is derived from an EMBL/GenBank/DDBJ whole genome shotgun (WGS) entry which is preliminary data.</text>
</comment>
<reference evidence="1 2" key="1">
    <citation type="submission" date="2018-11" db="EMBL/GenBank/DDBJ databases">
        <title>Arenibacter aquaticus sp.nov., a marine bacterium isolated from surface seawater in the South China Sea.</title>
        <authorList>
            <person name="Guo J."/>
            <person name="Sun J."/>
        </authorList>
    </citation>
    <scope>NUCLEOTIDE SEQUENCE [LARGE SCALE GENOMIC DNA]</scope>
    <source>
        <strain evidence="1 2">GUO666</strain>
    </source>
</reference>
<protein>
    <submittedName>
        <fullName evidence="1">Uncharacterized protein</fullName>
    </submittedName>
</protein>
<name>A0A3S0CPN1_9FLAO</name>
<dbReference type="OrthoDB" id="1424257at2"/>
<dbReference type="RefSeq" id="WP_126161061.1">
    <property type="nucleotide sequence ID" value="NZ_RQPJ01000002.1"/>
</dbReference>